<dbReference type="GO" id="GO:0005789">
    <property type="term" value="C:endoplasmic reticulum membrane"/>
    <property type="evidence" value="ECO:0007669"/>
    <property type="project" value="UniProtKB-SubCell"/>
</dbReference>
<reference evidence="13" key="1">
    <citation type="submission" date="2023-07" db="EMBL/GenBank/DDBJ databases">
        <authorList>
            <consortium name="AG Swart"/>
            <person name="Singh M."/>
            <person name="Singh A."/>
            <person name="Seah K."/>
            <person name="Emmerich C."/>
        </authorList>
    </citation>
    <scope>NUCLEOTIDE SEQUENCE</scope>
    <source>
        <strain evidence="13">DP1</strain>
    </source>
</reference>
<keyword evidence="4 10" id="KW-0808">Transferase</keyword>
<keyword evidence="9 10" id="KW-0012">Acyltransferase</keyword>
<comment type="caution">
    <text evidence="13">The sequence shown here is derived from an EMBL/GenBank/DDBJ whole genome shotgun (WGS) entry which is preliminary data.</text>
</comment>
<dbReference type="EMBL" id="CAMPGE010004548">
    <property type="protein sequence ID" value="CAI2363398.1"/>
    <property type="molecule type" value="Genomic_DNA"/>
</dbReference>
<dbReference type="PANTHER" id="PTHR10408">
    <property type="entry name" value="STEROL O-ACYLTRANSFERASE"/>
    <property type="match status" value="1"/>
</dbReference>
<feature type="transmembrane region" description="Helical" evidence="12">
    <location>
        <begin position="370"/>
        <end position="390"/>
    </location>
</feature>
<dbReference type="Proteomes" id="UP001295684">
    <property type="component" value="Unassembled WGS sequence"/>
</dbReference>
<evidence type="ECO:0000256" key="8">
    <source>
        <dbReference type="ARBA" id="ARBA00023136"/>
    </source>
</evidence>
<comment type="similarity">
    <text evidence="3 10">Belongs to the membrane-bound acyltransferase family. Sterol o-acyltransferase subfamily.</text>
</comment>
<keyword evidence="6 10" id="KW-0256">Endoplasmic reticulum</keyword>
<sequence length="577" mass="67410">MIDIKLYTVQGLIPVKKDAHGGNQLGWKTIYGQMNNTTFEYTSNHEQASLGDFNFQIPNCTVIYQAKQKENIVKIAQKTKSKSSQDPKYVELKADEDHPNDFCSLTNTIDERSKQPKEVGRALLCNMHSARGVSALSRGIEHSNYRGIVTILILLVLISNCRFIYKQFSSKGEALKEGVVLLLTHQGSFITIESVLWFLYANHWFVLCPAVSYLLEKFLGPRASIPRAIFFCLVVLNLLYVLVFPIYYLQVYPTNAFAGMFYLMFSCIWFFKFWSYHHIWHDVRYHLIKANKFEDVGESKVDQIKTQKTHRRKVSISKEKLGDHLFLPGNLVDEIYLYPGNVTVGDVWMFCLIPTLCFQLEYPYYKKRNILGFIVRLLQCFFFIAVWITILSEVSLPITVDTVESFRKEDYWETVYYFFSLSAPNTYAWLIQFYLGFHCYLNAFAELTGFSDKNFYDDWWNSVTLDEYWRKWNLPMHYWLTRHIYFPIKRRKIGRGMAMGIVFAFSAFFHEYIIAGVTGRITGLGFNGMMCQLPIILIQDKYKKYITPEVGNAFFWIFFCIIGQPGGIVTFYYIMTS</sequence>
<proteinExistence type="inferred from homology"/>
<dbReference type="PIRSF" id="PIRSF000439">
    <property type="entry name" value="Oat_ACAT_DAG_ARE"/>
    <property type="match status" value="1"/>
</dbReference>
<keyword evidence="7 12" id="KW-1133">Transmembrane helix</keyword>
<dbReference type="InterPro" id="IPR014371">
    <property type="entry name" value="Oat_ACAT_DAG_ARE"/>
</dbReference>
<evidence type="ECO:0000256" key="11">
    <source>
        <dbReference type="PIRSR" id="PIRSR000439-1"/>
    </source>
</evidence>
<evidence type="ECO:0000256" key="9">
    <source>
        <dbReference type="ARBA" id="ARBA00023315"/>
    </source>
</evidence>
<name>A0AAD1UDY4_EUPCR</name>
<evidence type="ECO:0000256" key="10">
    <source>
        <dbReference type="PIRNR" id="PIRNR000439"/>
    </source>
</evidence>
<evidence type="ECO:0000256" key="7">
    <source>
        <dbReference type="ARBA" id="ARBA00022989"/>
    </source>
</evidence>
<dbReference type="InterPro" id="IPR004299">
    <property type="entry name" value="MBOAT_fam"/>
</dbReference>
<evidence type="ECO:0000256" key="12">
    <source>
        <dbReference type="SAM" id="Phobius"/>
    </source>
</evidence>
<feature type="transmembrane region" description="Helical" evidence="12">
    <location>
        <begin position="426"/>
        <end position="445"/>
    </location>
</feature>
<feature type="transmembrane region" description="Helical" evidence="12">
    <location>
        <begin position="550"/>
        <end position="574"/>
    </location>
</feature>
<feature type="transmembrane region" description="Helical" evidence="12">
    <location>
        <begin position="228"/>
        <end position="250"/>
    </location>
</feature>
<evidence type="ECO:0000256" key="3">
    <source>
        <dbReference type="ARBA" id="ARBA00009010"/>
    </source>
</evidence>
<feature type="active site" evidence="11">
    <location>
        <position position="510"/>
    </location>
</feature>
<gene>
    <name evidence="13" type="ORF">ECRASSUSDP1_LOCUS4733</name>
</gene>
<feature type="transmembrane region" description="Helical" evidence="12">
    <location>
        <begin position="496"/>
        <end position="515"/>
    </location>
</feature>
<dbReference type="Pfam" id="PF03062">
    <property type="entry name" value="MBOAT"/>
    <property type="match status" value="1"/>
</dbReference>
<organism evidence="13 14">
    <name type="scientific">Euplotes crassus</name>
    <dbReference type="NCBI Taxonomy" id="5936"/>
    <lineage>
        <taxon>Eukaryota</taxon>
        <taxon>Sar</taxon>
        <taxon>Alveolata</taxon>
        <taxon>Ciliophora</taxon>
        <taxon>Intramacronucleata</taxon>
        <taxon>Spirotrichea</taxon>
        <taxon>Hypotrichia</taxon>
        <taxon>Euplotida</taxon>
        <taxon>Euplotidae</taxon>
        <taxon>Moneuplotes</taxon>
    </lineage>
</organism>
<dbReference type="AlphaFoldDB" id="A0AAD1UDY4"/>
<dbReference type="GO" id="GO:0019432">
    <property type="term" value="P:triglyceride biosynthetic process"/>
    <property type="evidence" value="ECO:0007669"/>
    <property type="project" value="TreeGrafter"/>
</dbReference>
<dbReference type="PANTHER" id="PTHR10408:SF7">
    <property type="entry name" value="DIACYLGLYCEROL O-ACYLTRANSFERASE 1"/>
    <property type="match status" value="1"/>
</dbReference>
<evidence type="ECO:0000256" key="2">
    <source>
        <dbReference type="ARBA" id="ARBA00005189"/>
    </source>
</evidence>
<evidence type="ECO:0000256" key="5">
    <source>
        <dbReference type="ARBA" id="ARBA00022692"/>
    </source>
</evidence>
<comment type="pathway">
    <text evidence="2">Lipid metabolism.</text>
</comment>
<dbReference type="GO" id="GO:0004144">
    <property type="term" value="F:diacylglycerol O-acyltransferase activity"/>
    <property type="evidence" value="ECO:0007669"/>
    <property type="project" value="UniProtKB-ARBA"/>
</dbReference>
<evidence type="ECO:0000313" key="13">
    <source>
        <dbReference type="EMBL" id="CAI2363398.1"/>
    </source>
</evidence>
<feature type="transmembrane region" description="Helical" evidence="12">
    <location>
        <begin position="147"/>
        <end position="165"/>
    </location>
</feature>
<comment type="subcellular location">
    <subcellularLocation>
        <location evidence="1 10">Endoplasmic reticulum membrane</location>
        <topology evidence="1 10">Multi-pass membrane protein</topology>
    </subcellularLocation>
</comment>
<accession>A0AAD1UDY4</accession>
<evidence type="ECO:0000256" key="4">
    <source>
        <dbReference type="ARBA" id="ARBA00022679"/>
    </source>
</evidence>
<keyword evidence="5 12" id="KW-0812">Transmembrane</keyword>
<evidence type="ECO:0000256" key="1">
    <source>
        <dbReference type="ARBA" id="ARBA00004477"/>
    </source>
</evidence>
<evidence type="ECO:0000256" key="6">
    <source>
        <dbReference type="ARBA" id="ARBA00022824"/>
    </source>
</evidence>
<keyword evidence="8 10" id="KW-0472">Membrane</keyword>
<feature type="transmembrane region" description="Helical" evidence="12">
    <location>
        <begin position="256"/>
        <end position="274"/>
    </location>
</feature>
<protein>
    <recommendedName>
        <fullName evidence="10">O-acyltransferase</fullName>
    </recommendedName>
</protein>
<keyword evidence="14" id="KW-1185">Reference proteome</keyword>
<evidence type="ECO:0000313" key="14">
    <source>
        <dbReference type="Proteomes" id="UP001295684"/>
    </source>
</evidence>